<reference evidence="3" key="1">
    <citation type="journal article" date="2019" name="bioRxiv">
        <title>The Genome of the Zebra Mussel, Dreissena polymorpha: A Resource for Invasive Species Research.</title>
        <authorList>
            <person name="McCartney M.A."/>
            <person name="Auch B."/>
            <person name="Kono T."/>
            <person name="Mallez S."/>
            <person name="Zhang Y."/>
            <person name="Obille A."/>
            <person name="Becker A."/>
            <person name="Abrahante J.E."/>
            <person name="Garbe J."/>
            <person name="Badalamenti J.P."/>
            <person name="Herman A."/>
            <person name="Mangelson H."/>
            <person name="Liachko I."/>
            <person name="Sullivan S."/>
            <person name="Sone E.D."/>
            <person name="Koren S."/>
            <person name="Silverstein K.A.T."/>
            <person name="Beckman K.B."/>
            <person name="Gohl D.M."/>
        </authorList>
    </citation>
    <scope>NUCLEOTIDE SEQUENCE</scope>
    <source>
        <strain evidence="3">Duluth1</strain>
        <tissue evidence="3">Whole animal</tissue>
    </source>
</reference>
<keyword evidence="1" id="KW-0863">Zinc-finger</keyword>
<dbReference type="SUPFAM" id="SSF101898">
    <property type="entry name" value="NHL repeat"/>
    <property type="match status" value="1"/>
</dbReference>
<evidence type="ECO:0000313" key="3">
    <source>
        <dbReference type="EMBL" id="KAH3747121.1"/>
    </source>
</evidence>
<accession>A0A9D4DDX5</accession>
<gene>
    <name evidence="3" type="ORF">DPMN_181543</name>
</gene>
<dbReference type="Gene3D" id="2.120.10.30">
    <property type="entry name" value="TolB, C-terminal domain"/>
    <property type="match status" value="1"/>
</dbReference>
<comment type="caution">
    <text evidence="3">The sequence shown here is derived from an EMBL/GenBank/DDBJ whole genome shotgun (WGS) entry which is preliminary data.</text>
</comment>
<evidence type="ECO:0000256" key="1">
    <source>
        <dbReference type="PROSITE-ProRule" id="PRU00024"/>
    </source>
</evidence>
<keyword evidence="1" id="KW-0862">Zinc</keyword>
<proteinExistence type="predicted"/>
<evidence type="ECO:0000259" key="2">
    <source>
        <dbReference type="PROSITE" id="PS50119"/>
    </source>
</evidence>
<keyword evidence="1" id="KW-0479">Metal-binding</keyword>
<reference evidence="3" key="2">
    <citation type="submission" date="2020-11" db="EMBL/GenBank/DDBJ databases">
        <authorList>
            <person name="McCartney M.A."/>
            <person name="Auch B."/>
            <person name="Kono T."/>
            <person name="Mallez S."/>
            <person name="Becker A."/>
            <person name="Gohl D.M."/>
            <person name="Silverstein K.A.T."/>
            <person name="Koren S."/>
            <person name="Bechman K.B."/>
            <person name="Herman A."/>
            <person name="Abrahante J.E."/>
            <person name="Garbe J."/>
        </authorList>
    </citation>
    <scope>NUCLEOTIDE SEQUENCE</scope>
    <source>
        <strain evidence="3">Duluth1</strain>
        <tissue evidence="3">Whole animal</tissue>
    </source>
</reference>
<dbReference type="AlphaFoldDB" id="A0A9D4DDX5"/>
<feature type="domain" description="B box-type" evidence="2">
    <location>
        <begin position="20"/>
        <end position="54"/>
    </location>
</feature>
<dbReference type="Proteomes" id="UP000828390">
    <property type="component" value="Unassembled WGS sequence"/>
</dbReference>
<organism evidence="3 4">
    <name type="scientific">Dreissena polymorpha</name>
    <name type="common">Zebra mussel</name>
    <name type="synonym">Mytilus polymorpha</name>
    <dbReference type="NCBI Taxonomy" id="45954"/>
    <lineage>
        <taxon>Eukaryota</taxon>
        <taxon>Metazoa</taxon>
        <taxon>Spiralia</taxon>
        <taxon>Lophotrochozoa</taxon>
        <taxon>Mollusca</taxon>
        <taxon>Bivalvia</taxon>
        <taxon>Autobranchia</taxon>
        <taxon>Heteroconchia</taxon>
        <taxon>Euheterodonta</taxon>
        <taxon>Imparidentia</taxon>
        <taxon>Neoheterodontei</taxon>
        <taxon>Myida</taxon>
        <taxon>Dreissenoidea</taxon>
        <taxon>Dreissenidae</taxon>
        <taxon>Dreissena</taxon>
    </lineage>
</organism>
<dbReference type="EMBL" id="JAIWYP010000010">
    <property type="protein sequence ID" value="KAH3747121.1"/>
    <property type="molecule type" value="Genomic_DNA"/>
</dbReference>
<evidence type="ECO:0000313" key="4">
    <source>
        <dbReference type="Proteomes" id="UP000828390"/>
    </source>
</evidence>
<keyword evidence="4" id="KW-1185">Reference proteome</keyword>
<dbReference type="InterPro" id="IPR011042">
    <property type="entry name" value="6-blade_b-propeller_TolB-like"/>
</dbReference>
<protein>
    <recommendedName>
        <fullName evidence="2">B box-type domain-containing protein</fullName>
    </recommendedName>
</protein>
<dbReference type="GO" id="GO:0008270">
    <property type="term" value="F:zinc ion binding"/>
    <property type="evidence" value="ECO:0007669"/>
    <property type="project" value="UniProtKB-KW"/>
</dbReference>
<sequence length="688" mass="78228">MSSFPKSSHECDSDSWDHHCTICKDKRAEFYCTNCQKCYCQQCIHPHDETFFRHIKHGRDKVDSWPQQCKVHTDNYIDLHCFDHHQPCCYRCAFHYHRNCDVKTLIPGSVLSVQENKQAFIVEKTSKHNVQIPEDKVRCFITGICALADGQVILADWDTKTVKLLDEHYQVVSNIPVAAAPWDICQVTSNKAALTVGKHIQFVKVNDTQLAKGRCFPLTTMNESVGIAHHKGHLFITSGTALREYMENGTWLCKLYEDTSNERTVWKCVVSFAGDKVYVSQPSLHTLLTLDLKGNILAIFHDPGLLRPGGVCVAPEGQIIVCGDGSDTVMLVDSDGKTKLATLATFSNGCRWPWSVYYTKNTATIIVGQWYDTIVGLKIKEREKGPFIRLKCQKNKFLILKYTCETIEGILTICRQDLKATELLDDKLHSFMSEDYIQVYTTEQLLNHFETVEMEENQGMSANSVVASIAQTSTLTLIIVKDDMCKSIINALKTSVICNAGVLIVGNMKEWPIIPNVFFGMTESEKILKEADYVFKRCACGILKQVIAKLKEFAENSGIFSELKNASLQEVYTSVKAYFENTSIPYTERLVIPSQKFEYPKNIDKAIEVIKSIPSIIGCVKKNGKLKIYIKESPANSDVENNVQRELDNYKVSEKDFVYRTSFMFVRRFGIWWHRYSWGIRKEAGPIT</sequence>
<dbReference type="Gene3D" id="3.30.160.60">
    <property type="entry name" value="Classic Zinc Finger"/>
    <property type="match status" value="1"/>
</dbReference>
<name>A0A9D4DDX5_DREPO</name>
<dbReference type="InterPro" id="IPR000315">
    <property type="entry name" value="Znf_B-box"/>
</dbReference>
<dbReference type="CDD" id="cd19757">
    <property type="entry name" value="Bbox1"/>
    <property type="match status" value="1"/>
</dbReference>
<dbReference type="PROSITE" id="PS50119">
    <property type="entry name" value="ZF_BBOX"/>
    <property type="match status" value="1"/>
</dbReference>